<evidence type="ECO:0000313" key="1">
    <source>
        <dbReference type="EMBL" id="CAG8739806.1"/>
    </source>
</evidence>
<protein>
    <submittedName>
        <fullName evidence="1">6683_t:CDS:1</fullName>
    </submittedName>
</protein>
<comment type="caution">
    <text evidence="1">The sequence shown here is derived from an EMBL/GenBank/DDBJ whole genome shotgun (WGS) entry which is preliminary data.</text>
</comment>
<accession>A0ACA9Q6P6</accession>
<dbReference type="Proteomes" id="UP000789525">
    <property type="component" value="Unassembled WGS sequence"/>
</dbReference>
<gene>
    <name evidence="1" type="ORF">ACOLOM_LOCUS12112</name>
</gene>
<reference evidence="1" key="1">
    <citation type="submission" date="2021-06" db="EMBL/GenBank/DDBJ databases">
        <authorList>
            <person name="Kallberg Y."/>
            <person name="Tangrot J."/>
            <person name="Rosling A."/>
        </authorList>
    </citation>
    <scope>NUCLEOTIDE SEQUENCE</scope>
    <source>
        <strain evidence="1">CL356</strain>
    </source>
</reference>
<dbReference type="EMBL" id="CAJVPT010047284">
    <property type="protein sequence ID" value="CAG8739806.1"/>
    <property type="molecule type" value="Genomic_DNA"/>
</dbReference>
<proteinExistence type="predicted"/>
<keyword evidence="2" id="KW-1185">Reference proteome</keyword>
<organism evidence="1 2">
    <name type="scientific">Acaulospora colombiana</name>
    <dbReference type="NCBI Taxonomy" id="27376"/>
    <lineage>
        <taxon>Eukaryota</taxon>
        <taxon>Fungi</taxon>
        <taxon>Fungi incertae sedis</taxon>
        <taxon>Mucoromycota</taxon>
        <taxon>Glomeromycotina</taxon>
        <taxon>Glomeromycetes</taxon>
        <taxon>Diversisporales</taxon>
        <taxon>Acaulosporaceae</taxon>
        <taxon>Acaulospora</taxon>
    </lineage>
</organism>
<evidence type="ECO:0000313" key="2">
    <source>
        <dbReference type="Proteomes" id="UP000789525"/>
    </source>
</evidence>
<name>A0ACA9Q6P6_9GLOM</name>
<sequence length="62" mass="7560">MRFYWTGYFNMAQRWGDIEARSLQEHMDSLELKCSQQKYGQLSETMMASEHWRPYKSRTYLG</sequence>